<dbReference type="OrthoDB" id="787137at2759"/>
<organism evidence="1 2">
    <name type="scientific">Populus tomentosa</name>
    <name type="common">Chinese white poplar</name>
    <dbReference type="NCBI Taxonomy" id="118781"/>
    <lineage>
        <taxon>Eukaryota</taxon>
        <taxon>Viridiplantae</taxon>
        <taxon>Streptophyta</taxon>
        <taxon>Embryophyta</taxon>
        <taxon>Tracheophyta</taxon>
        <taxon>Spermatophyta</taxon>
        <taxon>Magnoliopsida</taxon>
        <taxon>eudicotyledons</taxon>
        <taxon>Gunneridae</taxon>
        <taxon>Pentapetalae</taxon>
        <taxon>rosids</taxon>
        <taxon>fabids</taxon>
        <taxon>Malpighiales</taxon>
        <taxon>Salicaceae</taxon>
        <taxon>Saliceae</taxon>
        <taxon>Populus</taxon>
    </lineage>
</organism>
<protein>
    <submittedName>
        <fullName evidence="1">Uncharacterized protein</fullName>
    </submittedName>
</protein>
<accession>A0A8X8CQ49</accession>
<comment type="caution">
    <text evidence="1">The sequence shown here is derived from an EMBL/GenBank/DDBJ whole genome shotgun (WGS) entry which is preliminary data.</text>
</comment>
<reference evidence="1" key="1">
    <citation type="journal article" date="2020" name="bioRxiv">
        <title>Hybrid origin of Populus tomentosa Carr. identified through genome sequencing and phylogenomic analysis.</title>
        <authorList>
            <person name="An X."/>
            <person name="Gao K."/>
            <person name="Chen Z."/>
            <person name="Li J."/>
            <person name="Yang X."/>
            <person name="Yang X."/>
            <person name="Zhou J."/>
            <person name="Guo T."/>
            <person name="Zhao T."/>
            <person name="Huang S."/>
            <person name="Miao D."/>
            <person name="Khan W.U."/>
            <person name="Rao P."/>
            <person name="Ye M."/>
            <person name="Lei B."/>
            <person name="Liao W."/>
            <person name="Wang J."/>
            <person name="Ji L."/>
            <person name="Li Y."/>
            <person name="Guo B."/>
            <person name="Mustafa N.S."/>
            <person name="Li S."/>
            <person name="Yun Q."/>
            <person name="Keller S.R."/>
            <person name="Mao J."/>
            <person name="Zhang R."/>
            <person name="Strauss S.H."/>
        </authorList>
    </citation>
    <scope>NUCLEOTIDE SEQUENCE</scope>
    <source>
        <strain evidence="1">GM15</strain>
        <tissue evidence="1">Leaf</tissue>
    </source>
</reference>
<sequence>MSTHFCASAKRIGSGSSSSWKKCFRAESLVKMLICDNCEDSFHVSGCDPRVKRISVDEWGRCRNASSVDRKPLNIIHDMGRSRNASSAGESNTIALMLRDTEPCTGGVRAGKGFQVEVPDWSVPVIKYVILLILLILNP</sequence>
<dbReference type="AlphaFoldDB" id="A0A8X8CQ49"/>
<gene>
    <name evidence="1" type="ORF">POTOM_022833</name>
</gene>
<dbReference type="Proteomes" id="UP000886885">
    <property type="component" value="Chromosome 6A"/>
</dbReference>
<proteinExistence type="predicted"/>
<name>A0A8X8CQ49_POPTO</name>
<evidence type="ECO:0000313" key="1">
    <source>
        <dbReference type="EMBL" id="KAG6771471.1"/>
    </source>
</evidence>
<dbReference type="EMBL" id="JAAWWB010000011">
    <property type="protein sequence ID" value="KAG6771471.1"/>
    <property type="molecule type" value="Genomic_DNA"/>
</dbReference>
<keyword evidence="2" id="KW-1185">Reference proteome</keyword>
<evidence type="ECO:0000313" key="2">
    <source>
        <dbReference type="Proteomes" id="UP000886885"/>
    </source>
</evidence>